<evidence type="ECO:0000313" key="2">
    <source>
        <dbReference type="Proteomes" id="UP000198658"/>
    </source>
</evidence>
<accession>A0A1H4AKT0</accession>
<protein>
    <recommendedName>
        <fullName evidence="3">SpoIIAA-like</fullName>
    </recommendedName>
</protein>
<keyword evidence="2" id="KW-1185">Reference proteome</keyword>
<organism evidence="1 2">
    <name type="scientific">Microbulbifer marinus</name>
    <dbReference type="NCBI Taxonomy" id="658218"/>
    <lineage>
        <taxon>Bacteria</taxon>
        <taxon>Pseudomonadati</taxon>
        <taxon>Pseudomonadota</taxon>
        <taxon>Gammaproteobacteria</taxon>
        <taxon>Cellvibrionales</taxon>
        <taxon>Microbulbiferaceae</taxon>
        <taxon>Microbulbifer</taxon>
    </lineage>
</organism>
<dbReference type="AlphaFoldDB" id="A0A1H4AKT0"/>
<name>A0A1H4AKT0_9GAMM</name>
<reference evidence="2" key="1">
    <citation type="submission" date="2016-10" db="EMBL/GenBank/DDBJ databases">
        <authorList>
            <person name="Varghese N."/>
            <person name="Submissions S."/>
        </authorList>
    </citation>
    <scope>NUCLEOTIDE SEQUENCE [LARGE SCALE GENOMIC DNA]</scope>
    <source>
        <strain evidence="2">CGMCC 1.10657</strain>
    </source>
</reference>
<dbReference type="EMBL" id="FNQO01000003">
    <property type="protein sequence ID" value="SEA36520.1"/>
    <property type="molecule type" value="Genomic_DNA"/>
</dbReference>
<dbReference type="RefSeq" id="WP_091389903.1">
    <property type="nucleotide sequence ID" value="NZ_FNQO01000003.1"/>
</dbReference>
<proteinExistence type="predicted"/>
<evidence type="ECO:0000313" key="1">
    <source>
        <dbReference type="EMBL" id="SEA36520.1"/>
    </source>
</evidence>
<dbReference type="OrthoDB" id="5734597at2"/>
<evidence type="ECO:0008006" key="3">
    <source>
        <dbReference type="Google" id="ProtNLM"/>
    </source>
</evidence>
<dbReference type="Proteomes" id="UP000198658">
    <property type="component" value="Unassembled WGS sequence"/>
</dbReference>
<gene>
    <name evidence="1" type="ORF">SAMN05216562_2851</name>
</gene>
<sequence>MTFHISYRPEAGIVRILFHGTVGLAERMEALELVAEKFQHRTPLRVLVDLRYTRSEMVPEEQRRLGRFLAEHPVLGRAHIAVLYWRDRYTSLMVASEAKARGHSSREFDIEAEAEAWLLQARDETPSLASLMSVNA</sequence>